<dbReference type="InParanoid" id="A0A078A9L5"/>
<sequence length="648" mass="75684">MVTQNLQWKKNRNLYSMLLLDQILNRKLGKPFIKMPTDESLPMLAPAEVKAQLSEKFKKFSSKLNCENAQEKLLQEDEIIPKYEYTPPVNNQKFKNQTTNTSVRVDIPRPQSSIVQTQQKQPIQQKSQSMSISAQLSPKIQQNVSQLKCQDSSTSLIQIDQPHAQNLNTIKSILKHTAQQENKKKAHKFVMSPKTQRPQSKNLRFQAQNNIEDSVDFDRQMASDMGTFKIRFDDDAQKDDLSNYNNYQARIDTTGGEIAHMPNNELQSQVIKLKTDNEILNITMKHLKQEMNMKSEVIRKQTQEMQELRQMILDLQAENQRLKNQEQISKLTSNSANNKENHQNYHSQRMLSPTKIIQSSADLNNRQISEEVDKFNPFRSRTFAYQNDVAQIYNLRQDLSKKGLFQNEYTQKPNTQDHFKQNSQPLYNKTEISNAKISKPYKYKKDYKRVKKMVESDSESNTDDDSQIKKIIHTNERQLQSFDDEFNKIFNNFNSNFYKSKQEQIAQNLGLEGELASQTKAKRDGTILRSKKQIVEDYDSHSILLGIPFTMIYHIFNNQPQVWNYGLKTAPYRKFAIQYLKTIGNQYLLNLIFSDRRSPIYDTRRNSFELRQIIKETNQNHSKTLDGKAHKTLTEEEILNEKKGGNIL</sequence>
<organism evidence="3 4">
    <name type="scientific">Stylonychia lemnae</name>
    <name type="common">Ciliate</name>
    <dbReference type="NCBI Taxonomy" id="5949"/>
    <lineage>
        <taxon>Eukaryota</taxon>
        <taxon>Sar</taxon>
        <taxon>Alveolata</taxon>
        <taxon>Ciliophora</taxon>
        <taxon>Intramacronucleata</taxon>
        <taxon>Spirotrichea</taxon>
        <taxon>Stichotrichia</taxon>
        <taxon>Sporadotrichida</taxon>
        <taxon>Oxytrichidae</taxon>
        <taxon>Stylonychinae</taxon>
        <taxon>Stylonychia</taxon>
    </lineage>
</organism>
<feature type="coiled-coil region" evidence="1">
    <location>
        <begin position="270"/>
        <end position="328"/>
    </location>
</feature>
<gene>
    <name evidence="3" type="primary">Contig12635.g13483</name>
    <name evidence="3" type="ORF">STYLEM_7258</name>
</gene>
<dbReference type="OrthoDB" id="78101at2759"/>
<dbReference type="Proteomes" id="UP000039865">
    <property type="component" value="Unassembled WGS sequence"/>
</dbReference>
<dbReference type="Pfam" id="PF14846">
    <property type="entry name" value="DUF4485"/>
    <property type="match status" value="1"/>
</dbReference>
<keyword evidence="1" id="KW-0175">Coiled coil</keyword>
<protein>
    <recommendedName>
        <fullName evidence="2">DUF4485 domain-containing protein</fullName>
    </recommendedName>
</protein>
<proteinExistence type="predicted"/>
<reference evidence="3 4" key="1">
    <citation type="submission" date="2014-06" db="EMBL/GenBank/DDBJ databases">
        <authorList>
            <person name="Swart Estienne"/>
        </authorList>
    </citation>
    <scope>NUCLEOTIDE SEQUENCE [LARGE SCALE GENOMIC DNA]</scope>
    <source>
        <strain evidence="3 4">130c</strain>
    </source>
</reference>
<evidence type="ECO:0000256" key="1">
    <source>
        <dbReference type="SAM" id="Coils"/>
    </source>
</evidence>
<evidence type="ECO:0000313" key="4">
    <source>
        <dbReference type="Proteomes" id="UP000039865"/>
    </source>
</evidence>
<evidence type="ECO:0000259" key="2">
    <source>
        <dbReference type="Pfam" id="PF14846"/>
    </source>
</evidence>
<dbReference type="InterPro" id="IPR027831">
    <property type="entry name" value="DUF4485"/>
</dbReference>
<keyword evidence="4" id="KW-1185">Reference proteome</keyword>
<evidence type="ECO:0000313" key="3">
    <source>
        <dbReference type="EMBL" id="CDW78282.1"/>
    </source>
</evidence>
<feature type="domain" description="DUF4485" evidence="2">
    <location>
        <begin position="3"/>
        <end position="45"/>
    </location>
</feature>
<dbReference type="EMBL" id="CCKQ01006945">
    <property type="protein sequence ID" value="CDW78282.1"/>
    <property type="molecule type" value="Genomic_DNA"/>
</dbReference>
<accession>A0A078A9L5</accession>
<name>A0A078A9L5_STYLE</name>
<dbReference type="AlphaFoldDB" id="A0A078A9L5"/>